<dbReference type="PANTHER" id="PTHR10666">
    <property type="entry name" value="UBIQUITIN"/>
    <property type="match status" value="1"/>
</dbReference>
<dbReference type="SMART" id="SM00213">
    <property type="entry name" value="UBQ"/>
    <property type="match status" value="1"/>
</dbReference>
<gene>
    <name evidence="2" type="ORF">K402DRAFT_452856</name>
</gene>
<dbReference type="Gene3D" id="3.10.20.90">
    <property type="entry name" value="Phosphatidylinositol 3-kinase Catalytic Subunit, Chain A, domain 1"/>
    <property type="match status" value="1"/>
</dbReference>
<protein>
    <recommendedName>
        <fullName evidence="1">Ubiquitin-like domain-containing protein</fullName>
    </recommendedName>
</protein>
<dbReference type="Pfam" id="PF00240">
    <property type="entry name" value="ubiquitin"/>
    <property type="match status" value="1"/>
</dbReference>
<dbReference type="OrthoDB" id="428577at2759"/>
<dbReference type="InterPro" id="IPR019956">
    <property type="entry name" value="Ubiquitin_dom"/>
</dbReference>
<dbReference type="EMBL" id="ML977148">
    <property type="protein sequence ID" value="KAF1988656.1"/>
    <property type="molecule type" value="Genomic_DNA"/>
</dbReference>
<dbReference type="SUPFAM" id="SSF54236">
    <property type="entry name" value="Ubiquitin-like"/>
    <property type="match status" value="1"/>
</dbReference>
<reference evidence="2" key="1">
    <citation type="journal article" date="2020" name="Stud. Mycol.">
        <title>101 Dothideomycetes genomes: a test case for predicting lifestyles and emergence of pathogens.</title>
        <authorList>
            <person name="Haridas S."/>
            <person name="Albert R."/>
            <person name="Binder M."/>
            <person name="Bloem J."/>
            <person name="Labutti K."/>
            <person name="Salamov A."/>
            <person name="Andreopoulos B."/>
            <person name="Baker S."/>
            <person name="Barry K."/>
            <person name="Bills G."/>
            <person name="Bluhm B."/>
            <person name="Cannon C."/>
            <person name="Castanera R."/>
            <person name="Culley D."/>
            <person name="Daum C."/>
            <person name="Ezra D."/>
            <person name="Gonzalez J."/>
            <person name="Henrissat B."/>
            <person name="Kuo A."/>
            <person name="Liang C."/>
            <person name="Lipzen A."/>
            <person name="Lutzoni F."/>
            <person name="Magnuson J."/>
            <person name="Mondo S."/>
            <person name="Nolan M."/>
            <person name="Ohm R."/>
            <person name="Pangilinan J."/>
            <person name="Park H.-J."/>
            <person name="Ramirez L."/>
            <person name="Alfaro M."/>
            <person name="Sun H."/>
            <person name="Tritt A."/>
            <person name="Yoshinaga Y."/>
            <person name="Zwiers L.-H."/>
            <person name="Turgeon B."/>
            <person name="Goodwin S."/>
            <person name="Spatafora J."/>
            <person name="Crous P."/>
            <person name="Grigoriev I."/>
        </authorList>
    </citation>
    <scope>NUCLEOTIDE SEQUENCE</scope>
    <source>
        <strain evidence="2">CBS 113979</strain>
    </source>
</reference>
<name>A0A6G1H607_9PEZI</name>
<dbReference type="PRINTS" id="PR00348">
    <property type="entry name" value="UBIQUITIN"/>
</dbReference>
<evidence type="ECO:0000313" key="3">
    <source>
        <dbReference type="Proteomes" id="UP000800041"/>
    </source>
</evidence>
<dbReference type="InterPro" id="IPR029071">
    <property type="entry name" value="Ubiquitin-like_domsf"/>
</dbReference>
<feature type="domain" description="Ubiquitin-like" evidence="1">
    <location>
        <begin position="211"/>
        <end position="287"/>
    </location>
</feature>
<keyword evidence="3" id="KW-1185">Reference proteome</keyword>
<dbReference type="Proteomes" id="UP000800041">
    <property type="component" value="Unassembled WGS sequence"/>
</dbReference>
<sequence length="450" mass="50336">MAQPQEPGPLEVRLGGLLDTYGGHKEIKVTQSSSLAGSNRGLQIRFHRILRVADNNNVSRLPPNEGVFPIYSVDQYKDTLPEYVVKKGGAFFPMYQREAMWMSFSAQLPFAIKVYVGGVNAISGEPMIENPKTRLRRLALRHDRKRLQDYVVAPQQLWLDGIASTDACVRQFVAMPSGAGYSVEAQSTGEEHICGLQFEVVPLKSPLAGPHKLFIRTLTGKTVCVRVDVNNESMWQLKWKIYSMEGIEPAQQRLIFAAKQFEDDRILKDCGIHDSATIHLILRLRGGGPGPTPKEQAAYEMGVAADKWNLQRAVIFNVQVLNSAIFKAVTGADPPPTPVTAATYVENGLPYFEIYDEKPSGIKGNFTGVESVNELDKSYPWTLVKQAAIREVDRSHKNLIIRLNTDGTRQSFQPVQEMKEDLETMLRAYFAENARPVVRSLPSRRAFFGL</sequence>
<proteinExistence type="predicted"/>
<accession>A0A6G1H607</accession>
<evidence type="ECO:0000259" key="1">
    <source>
        <dbReference type="PROSITE" id="PS50053"/>
    </source>
</evidence>
<dbReference type="PROSITE" id="PS50053">
    <property type="entry name" value="UBIQUITIN_2"/>
    <property type="match status" value="1"/>
</dbReference>
<organism evidence="2 3">
    <name type="scientific">Aulographum hederae CBS 113979</name>
    <dbReference type="NCBI Taxonomy" id="1176131"/>
    <lineage>
        <taxon>Eukaryota</taxon>
        <taxon>Fungi</taxon>
        <taxon>Dikarya</taxon>
        <taxon>Ascomycota</taxon>
        <taxon>Pezizomycotina</taxon>
        <taxon>Dothideomycetes</taxon>
        <taxon>Pleosporomycetidae</taxon>
        <taxon>Aulographales</taxon>
        <taxon>Aulographaceae</taxon>
    </lineage>
</organism>
<dbReference type="InterPro" id="IPR000626">
    <property type="entry name" value="Ubiquitin-like_dom"/>
</dbReference>
<dbReference type="InterPro" id="IPR050158">
    <property type="entry name" value="Ubiquitin_ubiquitin-like"/>
</dbReference>
<dbReference type="AlphaFoldDB" id="A0A6G1H607"/>
<evidence type="ECO:0000313" key="2">
    <source>
        <dbReference type="EMBL" id="KAF1988656.1"/>
    </source>
</evidence>